<gene>
    <name evidence="2" type="ORF">CSO01_35990</name>
</gene>
<name>A0A512PI56_9CELL</name>
<dbReference type="AlphaFoldDB" id="A0A512PI56"/>
<dbReference type="GO" id="GO:0004519">
    <property type="term" value="F:endonuclease activity"/>
    <property type="evidence" value="ECO:0007669"/>
    <property type="project" value="UniProtKB-KW"/>
</dbReference>
<dbReference type="Proteomes" id="UP000321798">
    <property type="component" value="Unassembled WGS sequence"/>
</dbReference>
<keyword evidence="2" id="KW-0540">Nuclease</keyword>
<evidence type="ECO:0000313" key="2">
    <source>
        <dbReference type="EMBL" id="GEP70884.1"/>
    </source>
</evidence>
<dbReference type="RefSeq" id="WP_218866568.1">
    <property type="nucleotide sequence ID" value="NZ_BAABBJ010000010.1"/>
</dbReference>
<evidence type="ECO:0000313" key="3">
    <source>
        <dbReference type="Proteomes" id="UP000321798"/>
    </source>
</evidence>
<feature type="domain" description="HNH nuclease" evidence="1">
    <location>
        <begin position="220"/>
        <end position="276"/>
    </location>
</feature>
<reference evidence="2 3" key="1">
    <citation type="submission" date="2019-07" db="EMBL/GenBank/DDBJ databases">
        <title>Whole genome shotgun sequence of Cellulomonas soli NBRC 109434.</title>
        <authorList>
            <person name="Hosoyama A."/>
            <person name="Uohara A."/>
            <person name="Ohji S."/>
            <person name="Ichikawa N."/>
        </authorList>
    </citation>
    <scope>NUCLEOTIDE SEQUENCE [LARGE SCALE GENOMIC DNA]</scope>
    <source>
        <strain evidence="2 3">NBRC 109434</strain>
    </source>
</reference>
<proteinExistence type="predicted"/>
<protein>
    <submittedName>
        <fullName evidence="2">Endonuclease</fullName>
    </submittedName>
</protein>
<keyword evidence="3" id="KW-1185">Reference proteome</keyword>
<comment type="caution">
    <text evidence="2">The sequence shown here is derived from an EMBL/GenBank/DDBJ whole genome shotgun (WGS) entry which is preliminary data.</text>
</comment>
<dbReference type="Pfam" id="PF13391">
    <property type="entry name" value="HNH_2"/>
    <property type="match status" value="1"/>
</dbReference>
<keyword evidence="2" id="KW-0378">Hydrolase</keyword>
<organism evidence="2 3">
    <name type="scientific">Cellulomonas soli</name>
    <dbReference type="NCBI Taxonomy" id="931535"/>
    <lineage>
        <taxon>Bacteria</taxon>
        <taxon>Bacillati</taxon>
        <taxon>Actinomycetota</taxon>
        <taxon>Actinomycetes</taxon>
        <taxon>Micrococcales</taxon>
        <taxon>Cellulomonadaceae</taxon>
        <taxon>Cellulomonas</taxon>
    </lineage>
</organism>
<accession>A0A512PI56</accession>
<keyword evidence="2" id="KW-0255">Endonuclease</keyword>
<dbReference type="InterPro" id="IPR003615">
    <property type="entry name" value="HNH_nuc"/>
</dbReference>
<dbReference type="EMBL" id="BKAL01000016">
    <property type="protein sequence ID" value="GEP70884.1"/>
    <property type="molecule type" value="Genomic_DNA"/>
</dbReference>
<evidence type="ECO:0000259" key="1">
    <source>
        <dbReference type="Pfam" id="PF13391"/>
    </source>
</evidence>
<sequence length="334" mass="36468">MATVVHAADVAYAESDYLELTVNGARRQWLDIVARRPLPPGARQVAFVPVETLLCLAGMYVVDHSRFGSGSANRAPEPVQQLARLFRRPPTSILAKMANLDGTRSHGAKNDLVAGARLRSDPSRMAHAYRTVLAAARSAGVGPDVLPDFLGVEHGGAIELLGQDELGGSAVESALESELQAWLRKSDLPEVTTERLMWASVRVGQHRFATSVLANCGRECVFCGFTLTDSGPSLLRASHIKPWRNSDHRERLDIANGLAACPTHDSAFDVGLITVDEDLAVRRSRRLENAMVHNQAVRRAFEPGMLRASIAAPRRAVAPGRPFIDWHREHVFTP</sequence>